<dbReference type="GO" id="GO:0005576">
    <property type="term" value="C:extracellular region"/>
    <property type="evidence" value="ECO:0007669"/>
    <property type="project" value="TreeGrafter"/>
</dbReference>
<reference evidence="3 4" key="1">
    <citation type="submission" date="2018-06" db="EMBL/GenBank/DDBJ databases">
        <authorList>
            <consortium name="Pathogen Informatics"/>
            <person name="Doyle S."/>
        </authorList>
    </citation>
    <scope>NUCLEOTIDE SEQUENCE [LARGE SCALE GENOMIC DNA]</scope>
    <source>
        <strain evidence="3 4">NCTC1542</strain>
    </source>
</reference>
<dbReference type="PRINTS" id="PR01782">
    <property type="entry name" value="MCEVIRFACTOR"/>
</dbReference>
<evidence type="ECO:0000256" key="1">
    <source>
        <dbReference type="SAM" id="MobiDB-lite"/>
    </source>
</evidence>
<dbReference type="PANTHER" id="PTHR33371:SF18">
    <property type="entry name" value="MCE-FAMILY PROTEIN MCE3C"/>
    <property type="match status" value="1"/>
</dbReference>
<evidence type="ECO:0000313" key="3">
    <source>
        <dbReference type="EMBL" id="SUA03485.1"/>
    </source>
</evidence>
<evidence type="ECO:0000259" key="2">
    <source>
        <dbReference type="Pfam" id="PF11887"/>
    </source>
</evidence>
<organism evidence="3 4">
    <name type="scientific">Mycolicibacterium fortuitum</name>
    <name type="common">Mycobacterium fortuitum</name>
    <dbReference type="NCBI Taxonomy" id="1766"/>
    <lineage>
        <taxon>Bacteria</taxon>
        <taxon>Bacillati</taxon>
        <taxon>Actinomycetota</taxon>
        <taxon>Actinomycetes</taxon>
        <taxon>Mycobacteriales</taxon>
        <taxon>Mycobacteriaceae</taxon>
        <taxon>Mycolicibacterium</taxon>
    </lineage>
</organism>
<dbReference type="PANTHER" id="PTHR33371">
    <property type="entry name" value="INTERMEMBRANE PHOSPHOLIPID TRANSPORT SYSTEM BINDING PROTEIN MLAD-RELATED"/>
    <property type="match status" value="1"/>
</dbReference>
<dbReference type="InterPro" id="IPR052336">
    <property type="entry name" value="MlaD_Phospholipid_Transporter"/>
</dbReference>
<name>A0A378UZI6_MYCFO</name>
<proteinExistence type="predicted"/>
<dbReference type="InterPro" id="IPR005693">
    <property type="entry name" value="Mce"/>
</dbReference>
<feature type="compositionally biased region" description="Pro residues" evidence="1">
    <location>
        <begin position="250"/>
        <end position="259"/>
    </location>
</feature>
<evidence type="ECO:0000313" key="4">
    <source>
        <dbReference type="Proteomes" id="UP000255389"/>
    </source>
</evidence>
<dbReference type="Pfam" id="PF11887">
    <property type="entry name" value="Mce4_CUP1"/>
    <property type="match status" value="1"/>
</dbReference>
<sequence length="364" mass="39702">MLPLGQTTTPYQIYDAFLDVTRNASGWDTKSVKESLNVLSETVDQTSPHLSAALDGVARFSETIGKRDEDVKKLLANANKVATILGDRSTQVNQLLVNAQTLLAAVNERGQAVSMLLERVSSVSNQVEGLINDNPNLNHVLEQLRTVSDLLVERKQDLADTLTVAGKFITSLAEALASGPYFKVMLVNLIPPQILQPFVDSAFKKRGIDPEEFWRNAGLPSARFPDPNGKRFENGAPPPAPTPLEGTPEHPGPAVPPGSPCSYTPTAAGIPSPGNPMPCAAATQGPFGGPSTVRRTWLPRRRILTASPIRRGCPVRLSPARCRRISPVPRSNWRPVRPAPAPFRSPRCRCRQGTSRVMHRTRRR</sequence>
<dbReference type="Proteomes" id="UP000255389">
    <property type="component" value="Unassembled WGS sequence"/>
</dbReference>
<gene>
    <name evidence="3" type="primary">mce1C</name>
    <name evidence="3" type="ORF">NCTC1542_04969</name>
</gene>
<protein>
    <submittedName>
        <fullName evidence="3">MCE-family protein MCE1c</fullName>
    </submittedName>
</protein>
<dbReference type="InterPro" id="IPR024516">
    <property type="entry name" value="Mce_C"/>
</dbReference>
<dbReference type="EMBL" id="UGQY01000004">
    <property type="protein sequence ID" value="SUA03485.1"/>
    <property type="molecule type" value="Genomic_DNA"/>
</dbReference>
<feature type="domain" description="Mammalian cell entry C-terminal" evidence="2">
    <location>
        <begin position="27"/>
        <end position="173"/>
    </location>
</feature>
<feature type="region of interest" description="Disordered" evidence="1">
    <location>
        <begin position="217"/>
        <end position="277"/>
    </location>
</feature>
<dbReference type="AlphaFoldDB" id="A0A378UZI6"/>
<accession>A0A378UZI6</accession>